<gene>
    <name evidence="1" type="ORF">DPMN_037574</name>
</gene>
<dbReference type="AlphaFoldDB" id="A0A9D4MFB7"/>
<evidence type="ECO:0000313" key="2">
    <source>
        <dbReference type="Proteomes" id="UP000828390"/>
    </source>
</evidence>
<dbReference type="Proteomes" id="UP000828390">
    <property type="component" value="Unassembled WGS sequence"/>
</dbReference>
<dbReference type="EMBL" id="JAIWYP010000002">
    <property type="protein sequence ID" value="KAH3874332.1"/>
    <property type="molecule type" value="Genomic_DNA"/>
</dbReference>
<evidence type="ECO:0000313" key="1">
    <source>
        <dbReference type="EMBL" id="KAH3874332.1"/>
    </source>
</evidence>
<reference evidence="1" key="2">
    <citation type="submission" date="2020-11" db="EMBL/GenBank/DDBJ databases">
        <authorList>
            <person name="McCartney M.A."/>
            <person name="Auch B."/>
            <person name="Kono T."/>
            <person name="Mallez S."/>
            <person name="Becker A."/>
            <person name="Gohl D.M."/>
            <person name="Silverstein K.A.T."/>
            <person name="Koren S."/>
            <person name="Bechman K.B."/>
            <person name="Herman A."/>
            <person name="Abrahante J.E."/>
            <person name="Garbe J."/>
        </authorList>
    </citation>
    <scope>NUCLEOTIDE SEQUENCE</scope>
    <source>
        <strain evidence="1">Duluth1</strain>
        <tissue evidence="1">Whole animal</tissue>
    </source>
</reference>
<name>A0A9D4MFB7_DREPO</name>
<accession>A0A9D4MFB7</accession>
<reference evidence="1" key="1">
    <citation type="journal article" date="2019" name="bioRxiv">
        <title>The Genome of the Zebra Mussel, Dreissena polymorpha: A Resource for Invasive Species Research.</title>
        <authorList>
            <person name="McCartney M.A."/>
            <person name="Auch B."/>
            <person name="Kono T."/>
            <person name="Mallez S."/>
            <person name="Zhang Y."/>
            <person name="Obille A."/>
            <person name="Becker A."/>
            <person name="Abrahante J.E."/>
            <person name="Garbe J."/>
            <person name="Badalamenti J.P."/>
            <person name="Herman A."/>
            <person name="Mangelson H."/>
            <person name="Liachko I."/>
            <person name="Sullivan S."/>
            <person name="Sone E.D."/>
            <person name="Koren S."/>
            <person name="Silverstein K.A.T."/>
            <person name="Beckman K.B."/>
            <person name="Gohl D.M."/>
        </authorList>
    </citation>
    <scope>NUCLEOTIDE SEQUENCE</scope>
    <source>
        <strain evidence="1">Duluth1</strain>
        <tissue evidence="1">Whole animal</tissue>
    </source>
</reference>
<keyword evidence="2" id="KW-1185">Reference proteome</keyword>
<comment type="caution">
    <text evidence="1">The sequence shown here is derived from an EMBL/GenBank/DDBJ whole genome shotgun (WGS) entry which is preliminary data.</text>
</comment>
<proteinExistence type="predicted"/>
<protein>
    <submittedName>
        <fullName evidence="1">Uncharacterized protein</fullName>
    </submittedName>
</protein>
<organism evidence="1 2">
    <name type="scientific">Dreissena polymorpha</name>
    <name type="common">Zebra mussel</name>
    <name type="synonym">Mytilus polymorpha</name>
    <dbReference type="NCBI Taxonomy" id="45954"/>
    <lineage>
        <taxon>Eukaryota</taxon>
        <taxon>Metazoa</taxon>
        <taxon>Spiralia</taxon>
        <taxon>Lophotrochozoa</taxon>
        <taxon>Mollusca</taxon>
        <taxon>Bivalvia</taxon>
        <taxon>Autobranchia</taxon>
        <taxon>Heteroconchia</taxon>
        <taxon>Euheterodonta</taxon>
        <taxon>Imparidentia</taxon>
        <taxon>Neoheterodontei</taxon>
        <taxon>Myida</taxon>
        <taxon>Dreissenoidea</taxon>
        <taxon>Dreissenidae</taxon>
        <taxon>Dreissena</taxon>
    </lineage>
</organism>
<sequence>MTGPFTWHWSLSGHWGHVRSLVTDRSVYLNGHCLFIGHWSLTGPVTGHRGPVWSLTGPGTGQSLDVDKRKIGICPFGKTRGILLGKTLTTRLWSYVDRHHSIWLPPYICLCQVTYDQPVHPAPVQVTGQRVLPETSPVIY</sequence>